<dbReference type="InterPro" id="IPR001296">
    <property type="entry name" value="Glyco_trans_1"/>
</dbReference>
<accession>A0ABM6IKN6</accession>
<dbReference type="PANTHER" id="PTHR46656">
    <property type="entry name" value="PUTATIVE-RELATED"/>
    <property type="match status" value="1"/>
</dbReference>
<reference evidence="2 3" key="1">
    <citation type="submission" date="2017-01" db="EMBL/GenBank/DDBJ databases">
        <title>The complete genome sequence of a sulfur-oxidizing marine bacterium Thioclava sp. 25B10_4T.</title>
        <authorList>
            <person name="Liu Y."/>
            <person name="Lai Q."/>
            <person name="Shao Z."/>
        </authorList>
    </citation>
    <scope>NUCLEOTIDE SEQUENCE [LARGE SCALE GENOMIC DNA]</scope>
    <source>
        <strain evidence="2 3">25B10_4</strain>
    </source>
</reference>
<keyword evidence="3" id="KW-1185">Reference proteome</keyword>
<dbReference type="Pfam" id="PF00534">
    <property type="entry name" value="Glycos_transf_1"/>
    <property type="match status" value="1"/>
</dbReference>
<dbReference type="Gene3D" id="3.40.50.2000">
    <property type="entry name" value="Glycogen Phosphorylase B"/>
    <property type="match status" value="1"/>
</dbReference>
<name>A0ABM6IKN6_9RHOB</name>
<feature type="domain" description="Glycosyl transferase family 1" evidence="1">
    <location>
        <begin position="681"/>
        <end position="744"/>
    </location>
</feature>
<protein>
    <recommendedName>
        <fullName evidence="1">Glycosyl transferase family 1 domain-containing protein</fullName>
    </recommendedName>
</protein>
<sequence>MTPAASPANFRVARSVAIIAGDGQGLIHQKLTFLEDNFGMSTFAPPPSAVSFLHRLRGYRGALERLENGRVIGWLAKTGDSAPLDIEIHCNAGRLGSGRAAMFRADLVQAGIGAGNHGFALPLSPALKDAAGGALSLHLPGGGPIASLRFDPDAAPCPKERDALRRHMLGPIVTLRSAGTERPRTPHLSAQHPLFTSRAREEALPAPLFSYIDYARHHAGMAKQLPLDGSDRAVSNILRWYLESHAAQHPAQQIPLSRAAIDWLNTEIHPGGPSRAMHILGKTGDDRDTTTAWALRGAPSLGIADCLLPDSLIESLSQSETPGPWPMTRGLLALREAIPPLAQFSPKIERHRRMLHVLAMILAVERPEILLFLRRSETTMLLEGGRLSDVCARLHPGPPITRAHYAAALRENGFDLDSMAFLRAPGGHRLAAATRPAPKGVPVDVQVLGPFAKASGLGQSTRLSHDILSRCDVTLNAVESARDNPTPAQGGAKTAVSRPARINLLHLNADAIPPAFSFDADCYSDAYNIAYMHWELNRAPACHRLALDLIDEVWVPSEYCAEIYRKATDKPVVNVGMCYPEPPAIDRGHARSALRRRNDWPEQCFVCLASFDSFSFIQRKNPLGTIHAFRAAFAEDAEVRLLIKTQNRGRICDPAQAMLWSEIERLLAAEPRISLLDETLDHAEVLELMTGADLYVSLHRSEGWGFGMLEAMVLGVPVLCTGYSGNLEFCNEETAWLVPATEVEVAPQDYLYVEPGMRWGEPDHAAAVAQLQAARSHPDARKKKAAQAEAFVRRHFSADAIAARYSVRLSEIFIRLDGTHKPLARPAD</sequence>
<dbReference type="Proteomes" id="UP000185622">
    <property type="component" value="Chromosome"/>
</dbReference>
<evidence type="ECO:0000259" key="1">
    <source>
        <dbReference type="Pfam" id="PF00534"/>
    </source>
</evidence>
<dbReference type="EMBL" id="CP019437">
    <property type="protein sequence ID" value="AQS49481.1"/>
    <property type="molecule type" value="Genomic_DNA"/>
</dbReference>
<evidence type="ECO:0000313" key="2">
    <source>
        <dbReference type="EMBL" id="AQS49481.1"/>
    </source>
</evidence>
<evidence type="ECO:0000313" key="3">
    <source>
        <dbReference type="Proteomes" id="UP000185622"/>
    </source>
</evidence>
<organism evidence="2 3">
    <name type="scientific">Thioclava nitratireducens</name>
    <dbReference type="NCBI Taxonomy" id="1915078"/>
    <lineage>
        <taxon>Bacteria</taxon>
        <taxon>Pseudomonadati</taxon>
        <taxon>Pseudomonadota</taxon>
        <taxon>Alphaproteobacteria</taxon>
        <taxon>Rhodobacterales</taxon>
        <taxon>Paracoccaceae</taxon>
        <taxon>Thioclava</taxon>
    </lineage>
</organism>
<proteinExistence type="predicted"/>
<dbReference type="PANTHER" id="PTHR46656:SF3">
    <property type="entry name" value="PUTATIVE-RELATED"/>
    <property type="match status" value="1"/>
</dbReference>
<dbReference type="SUPFAM" id="SSF53756">
    <property type="entry name" value="UDP-Glycosyltransferase/glycogen phosphorylase"/>
    <property type="match status" value="1"/>
</dbReference>
<gene>
    <name evidence="2" type="ORF">BMG03_18040</name>
</gene>